<name>A0AAV9FQY1_ACOCL</name>
<feature type="region of interest" description="Disordered" evidence="1">
    <location>
        <begin position="103"/>
        <end position="147"/>
    </location>
</feature>
<accession>A0AAV9FQY1</accession>
<keyword evidence="3" id="KW-1185">Reference proteome</keyword>
<dbReference type="InterPro" id="IPR008586">
    <property type="entry name" value="DUF868_pln"/>
</dbReference>
<evidence type="ECO:0000256" key="1">
    <source>
        <dbReference type="SAM" id="MobiDB-lite"/>
    </source>
</evidence>
<feature type="region of interest" description="Disordered" evidence="1">
    <location>
        <begin position="46"/>
        <end position="67"/>
    </location>
</feature>
<dbReference type="Pfam" id="PF05910">
    <property type="entry name" value="DUF868"/>
    <property type="match status" value="1"/>
</dbReference>
<protein>
    <submittedName>
        <fullName evidence="2">Uncharacterized protein</fullName>
    </submittedName>
</protein>
<comment type="caution">
    <text evidence="2">The sequence shown here is derived from an EMBL/GenBank/DDBJ whole genome shotgun (WGS) entry which is preliminary data.</text>
</comment>
<gene>
    <name evidence="2" type="ORF">QJS10_CPA01g01802</name>
</gene>
<reference evidence="2" key="2">
    <citation type="submission" date="2023-06" db="EMBL/GenBank/DDBJ databases">
        <authorList>
            <person name="Ma L."/>
            <person name="Liu K.-W."/>
            <person name="Li Z."/>
            <person name="Hsiao Y.-Y."/>
            <person name="Qi Y."/>
            <person name="Fu T."/>
            <person name="Tang G."/>
            <person name="Zhang D."/>
            <person name="Sun W.-H."/>
            <person name="Liu D.-K."/>
            <person name="Li Y."/>
            <person name="Chen G.-Z."/>
            <person name="Liu X.-D."/>
            <person name="Liao X.-Y."/>
            <person name="Jiang Y.-T."/>
            <person name="Yu X."/>
            <person name="Hao Y."/>
            <person name="Huang J."/>
            <person name="Zhao X.-W."/>
            <person name="Ke S."/>
            <person name="Chen Y.-Y."/>
            <person name="Wu W.-L."/>
            <person name="Hsu J.-L."/>
            <person name="Lin Y.-F."/>
            <person name="Huang M.-D."/>
            <person name="Li C.-Y."/>
            <person name="Huang L."/>
            <person name="Wang Z.-W."/>
            <person name="Zhao X."/>
            <person name="Zhong W.-Y."/>
            <person name="Peng D.-H."/>
            <person name="Ahmad S."/>
            <person name="Lan S."/>
            <person name="Zhang J.-S."/>
            <person name="Tsai W.-C."/>
            <person name="Van De Peer Y."/>
            <person name="Liu Z.-J."/>
        </authorList>
    </citation>
    <scope>NUCLEOTIDE SEQUENCE</scope>
    <source>
        <strain evidence="2">CP</strain>
        <tissue evidence="2">Leaves</tissue>
    </source>
</reference>
<evidence type="ECO:0000313" key="2">
    <source>
        <dbReference type="EMBL" id="KAK1326542.1"/>
    </source>
</evidence>
<evidence type="ECO:0000313" key="3">
    <source>
        <dbReference type="Proteomes" id="UP001180020"/>
    </source>
</evidence>
<dbReference type="EMBL" id="JAUJYO010000001">
    <property type="protein sequence ID" value="KAK1326542.1"/>
    <property type="molecule type" value="Genomic_DNA"/>
</dbReference>
<sequence length="183" mass="19210">MMQHRGYTLLLTQSTFRNPRSVGSSNVADSRRIPERWASTKTVGCGKKQCETAGGGMRPGEDLGAPGHRAHQTGVDGLTGVDDACGSTGVHGQWAWGQGVARARSDRGMATDASPGSTTPPVSPSPSLTSTYPSKTHIKKKKGSRSFDHGASRIDAVWDLSPVNYGPSGSEPVSDFFIAVVGL</sequence>
<reference evidence="2" key="1">
    <citation type="journal article" date="2023" name="Nat. Commun.">
        <title>Diploid and tetraploid genomes of Acorus and the evolution of monocots.</title>
        <authorList>
            <person name="Ma L."/>
            <person name="Liu K.W."/>
            <person name="Li Z."/>
            <person name="Hsiao Y.Y."/>
            <person name="Qi Y."/>
            <person name="Fu T."/>
            <person name="Tang G.D."/>
            <person name="Zhang D."/>
            <person name="Sun W.H."/>
            <person name="Liu D.K."/>
            <person name="Li Y."/>
            <person name="Chen G.Z."/>
            <person name="Liu X.D."/>
            <person name="Liao X.Y."/>
            <person name="Jiang Y.T."/>
            <person name="Yu X."/>
            <person name="Hao Y."/>
            <person name="Huang J."/>
            <person name="Zhao X.W."/>
            <person name="Ke S."/>
            <person name="Chen Y.Y."/>
            <person name="Wu W.L."/>
            <person name="Hsu J.L."/>
            <person name="Lin Y.F."/>
            <person name="Huang M.D."/>
            <person name="Li C.Y."/>
            <person name="Huang L."/>
            <person name="Wang Z.W."/>
            <person name="Zhao X."/>
            <person name="Zhong W.Y."/>
            <person name="Peng D.H."/>
            <person name="Ahmad S."/>
            <person name="Lan S."/>
            <person name="Zhang J.S."/>
            <person name="Tsai W.C."/>
            <person name="Van de Peer Y."/>
            <person name="Liu Z.J."/>
        </authorList>
    </citation>
    <scope>NUCLEOTIDE SEQUENCE</scope>
    <source>
        <strain evidence="2">CP</strain>
    </source>
</reference>
<dbReference type="AlphaFoldDB" id="A0AAV9FQY1"/>
<dbReference type="Proteomes" id="UP001180020">
    <property type="component" value="Unassembled WGS sequence"/>
</dbReference>
<feature type="compositionally biased region" description="Low complexity" evidence="1">
    <location>
        <begin position="114"/>
        <end position="135"/>
    </location>
</feature>
<organism evidence="2 3">
    <name type="scientific">Acorus calamus</name>
    <name type="common">Sweet flag</name>
    <dbReference type="NCBI Taxonomy" id="4465"/>
    <lineage>
        <taxon>Eukaryota</taxon>
        <taxon>Viridiplantae</taxon>
        <taxon>Streptophyta</taxon>
        <taxon>Embryophyta</taxon>
        <taxon>Tracheophyta</taxon>
        <taxon>Spermatophyta</taxon>
        <taxon>Magnoliopsida</taxon>
        <taxon>Liliopsida</taxon>
        <taxon>Acoraceae</taxon>
        <taxon>Acorus</taxon>
    </lineage>
</organism>
<proteinExistence type="predicted"/>